<feature type="transmembrane region" description="Helical" evidence="6">
    <location>
        <begin position="345"/>
        <end position="371"/>
    </location>
</feature>
<feature type="transmembrane region" description="Helical" evidence="6">
    <location>
        <begin position="452"/>
        <end position="475"/>
    </location>
</feature>
<evidence type="ECO:0000259" key="7">
    <source>
        <dbReference type="PROSITE" id="PS50850"/>
    </source>
</evidence>
<feature type="transmembrane region" description="Helical" evidence="6">
    <location>
        <begin position="522"/>
        <end position="542"/>
    </location>
</feature>
<feature type="transmembrane region" description="Helical" evidence="6">
    <location>
        <begin position="496"/>
        <end position="516"/>
    </location>
</feature>
<reference evidence="8" key="1">
    <citation type="submission" date="2023-04" db="EMBL/GenBank/DDBJ databases">
        <title>Black Yeasts Isolated from many extreme environments.</title>
        <authorList>
            <person name="Coleine C."/>
            <person name="Stajich J.E."/>
            <person name="Selbmann L."/>
        </authorList>
    </citation>
    <scope>NUCLEOTIDE SEQUENCE</scope>
    <source>
        <strain evidence="8">CCFEE 5312</strain>
    </source>
</reference>
<dbReference type="SUPFAM" id="SSF103473">
    <property type="entry name" value="MFS general substrate transporter"/>
    <property type="match status" value="1"/>
</dbReference>
<keyword evidence="2 6" id="KW-0812">Transmembrane</keyword>
<evidence type="ECO:0000313" key="8">
    <source>
        <dbReference type="EMBL" id="KAK3048572.1"/>
    </source>
</evidence>
<keyword evidence="4 6" id="KW-0472">Membrane</keyword>
<dbReference type="Pfam" id="PF07690">
    <property type="entry name" value="MFS_1"/>
    <property type="match status" value="1"/>
</dbReference>
<dbReference type="PROSITE" id="PS50850">
    <property type="entry name" value="MFS"/>
    <property type="match status" value="1"/>
</dbReference>
<feature type="transmembrane region" description="Helical" evidence="6">
    <location>
        <begin position="237"/>
        <end position="257"/>
    </location>
</feature>
<evidence type="ECO:0000256" key="5">
    <source>
        <dbReference type="SAM" id="MobiDB-lite"/>
    </source>
</evidence>
<sequence>MDPELANDGNWKKDSSDSTPHETVGPDDEITWQYLTFDTELSRPSCFTTSTPLSMNEQQPPQCPDLKPYTNPYLWSRQRKNFMTWFGCIATTITAYTAGSYAAGNEQYMQQWHISEPAAEVGIAIFTVGFGVAPMFLAPFSEINGRRPVFVATGALFVVFQLTCALTPTFAGMLVARFFAGCASSTFSTMVGGVISDYYHAEDRNWAMTLFTMGAIGGSGLGPLVSGFIGQNTTWRWIFRLQVCTCGLLMIFIAAFFKESRGSILLSRKAKALNKWYDELEAAGYYGVSMPGIHPSSVVPGEKNASALPQRIRWKVQSDEERVSLFKMISISLYRPMHLLVTEPVVLFFSIWITFAWGLLYLLFSAIPLIFSTRYGFNIAESGAVFAAVSIAAVLSAILSIYQEPLARKYVTNEKHKEFLSTPEGRLLFCCVQSTLLPIGCFWFGWTCFSEIHWVVPTIGIGVATMGVFSIYLAVFNYLADCYHKYASSALAAQSFCRNLVGGSFPIWTAFMFRGLTYGGAGSLLGGIAAILTVVPWILVFYGPRIRARSKIARELLVKNDSD</sequence>
<feature type="transmembrane region" description="Helical" evidence="6">
    <location>
        <begin position="174"/>
        <end position="195"/>
    </location>
</feature>
<evidence type="ECO:0000256" key="3">
    <source>
        <dbReference type="ARBA" id="ARBA00022989"/>
    </source>
</evidence>
<feature type="transmembrane region" description="Helical" evidence="6">
    <location>
        <begin position="427"/>
        <end position="446"/>
    </location>
</feature>
<dbReference type="GO" id="GO:0022857">
    <property type="term" value="F:transmembrane transporter activity"/>
    <property type="evidence" value="ECO:0007669"/>
    <property type="project" value="InterPro"/>
</dbReference>
<keyword evidence="3 6" id="KW-1133">Transmembrane helix</keyword>
<organism evidence="8 9">
    <name type="scientific">Extremus antarcticus</name>
    <dbReference type="NCBI Taxonomy" id="702011"/>
    <lineage>
        <taxon>Eukaryota</taxon>
        <taxon>Fungi</taxon>
        <taxon>Dikarya</taxon>
        <taxon>Ascomycota</taxon>
        <taxon>Pezizomycotina</taxon>
        <taxon>Dothideomycetes</taxon>
        <taxon>Dothideomycetidae</taxon>
        <taxon>Mycosphaerellales</taxon>
        <taxon>Extremaceae</taxon>
        <taxon>Extremus</taxon>
    </lineage>
</organism>
<dbReference type="AlphaFoldDB" id="A0AAJ0D7X2"/>
<comment type="subcellular location">
    <subcellularLocation>
        <location evidence="1">Membrane</location>
        <topology evidence="1">Multi-pass membrane protein</topology>
    </subcellularLocation>
</comment>
<dbReference type="InterPro" id="IPR020846">
    <property type="entry name" value="MFS_dom"/>
</dbReference>
<evidence type="ECO:0000313" key="9">
    <source>
        <dbReference type="Proteomes" id="UP001271007"/>
    </source>
</evidence>
<evidence type="ECO:0000256" key="6">
    <source>
        <dbReference type="SAM" id="Phobius"/>
    </source>
</evidence>
<dbReference type="Proteomes" id="UP001271007">
    <property type="component" value="Unassembled WGS sequence"/>
</dbReference>
<feature type="compositionally biased region" description="Basic and acidic residues" evidence="5">
    <location>
        <begin position="10"/>
        <end position="20"/>
    </location>
</feature>
<dbReference type="InterPro" id="IPR036259">
    <property type="entry name" value="MFS_trans_sf"/>
</dbReference>
<name>A0AAJ0D7X2_9PEZI</name>
<protein>
    <recommendedName>
        <fullName evidence="7">Major facilitator superfamily (MFS) profile domain-containing protein</fullName>
    </recommendedName>
</protein>
<evidence type="ECO:0000256" key="1">
    <source>
        <dbReference type="ARBA" id="ARBA00004141"/>
    </source>
</evidence>
<comment type="caution">
    <text evidence="8">The sequence shown here is derived from an EMBL/GenBank/DDBJ whole genome shotgun (WGS) entry which is preliminary data.</text>
</comment>
<dbReference type="InterPro" id="IPR011701">
    <property type="entry name" value="MFS"/>
</dbReference>
<dbReference type="CDD" id="cd17323">
    <property type="entry name" value="MFS_Tpo1_MDR_like"/>
    <property type="match status" value="1"/>
</dbReference>
<feature type="transmembrane region" description="Helical" evidence="6">
    <location>
        <begin position="149"/>
        <end position="168"/>
    </location>
</feature>
<feature type="transmembrane region" description="Helical" evidence="6">
    <location>
        <begin position="82"/>
        <end position="103"/>
    </location>
</feature>
<proteinExistence type="predicted"/>
<gene>
    <name evidence="8" type="ORF">LTR09_010067</name>
</gene>
<evidence type="ECO:0000256" key="4">
    <source>
        <dbReference type="ARBA" id="ARBA00023136"/>
    </source>
</evidence>
<feature type="region of interest" description="Disordered" evidence="5">
    <location>
        <begin position="1"/>
        <end position="29"/>
    </location>
</feature>
<dbReference type="GO" id="GO:0005886">
    <property type="term" value="C:plasma membrane"/>
    <property type="evidence" value="ECO:0007669"/>
    <property type="project" value="TreeGrafter"/>
</dbReference>
<feature type="transmembrane region" description="Helical" evidence="6">
    <location>
        <begin position="207"/>
        <end position="225"/>
    </location>
</feature>
<evidence type="ECO:0000256" key="2">
    <source>
        <dbReference type="ARBA" id="ARBA00022692"/>
    </source>
</evidence>
<dbReference type="PANTHER" id="PTHR23502:SF134">
    <property type="entry name" value="MAJOR FACILITATOR SUPERFAMILY (MFS) PROFILE DOMAIN-CONTAINING PROTEIN-RELATED"/>
    <property type="match status" value="1"/>
</dbReference>
<dbReference type="Gene3D" id="1.20.1250.20">
    <property type="entry name" value="MFS general substrate transporter like domains"/>
    <property type="match status" value="1"/>
</dbReference>
<dbReference type="FunFam" id="1.20.1720.10:FF:000061">
    <property type="entry name" value="Uncharacterized protein"/>
    <property type="match status" value="1"/>
</dbReference>
<keyword evidence="9" id="KW-1185">Reference proteome</keyword>
<accession>A0AAJ0D7X2</accession>
<feature type="transmembrane region" description="Helical" evidence="6">
    <location>
        <begin position="118"/>
        <end position="137"/>
    </location>
</feature>
<feature type="domain" description="Major facilitator superfamily (MFS) profile" evidence="7">
    <location>
        <begin position="83"/>
        <end position="547"/>
    </location>
</feature>
<dbReference type="EMBL" id="JAWDJX010000047">
    <property type="protein sequence ID" value="KAK3048572.1"/>
    <property type="molecule type" value="Genomic_DNA"/>
</dbReference>
<dbReference type="PANTHER" id="PTHR23502">
    <property type="entry name" value="MAJOR FACILITATOR SUPERFAMILY"/>
    <property type="match status" value="1"/>
</dbReference>
<feature type="transmembrane region" description="Helical" evidence="6">
    <location>
        <begin position="383"/>
        <end position="402"/>
    </location>
</feature>